<dbReference type="Pfam" id="PF09928">
    <property type="entry name" value="DUF2160"/>
    <property type="match status" value="1"/>
</dbReference>
<sequence>MSDAAIPTHRRKAWPAIYAGAALVMAAILALLVWATPVADGARDWTAPMVPGGWMAWTFPVALFFWVIASLLVLFTILAIRFPETPRLGILRIETTRGDRLFISLLGSAFICLGWLFFAGPPLWWGLALCLVYAAAVFRWV</sequence>
<protein>
    <submittedName>
        <fullName evidence="2">DUF2160 domain-containing protein</fullName>
    </submittedName>
</protein>
<accession>A0ABV7S6A5</accession>
<dbReference type="Proteomes" id="UP001595596">
    <property type="component" value="Unassembled WGS sequence"/>
</dbReference>
<dbReference type="EMBL" id="JBHRXE010000055">
    <property type="protein sequence ID" value="MFC3571287.1"/>
    <property type="molecule type" value="Genomic_DNA"/>
</dbReference>
<reference evidence="3" key="1">
    <citation type="journal article" date="2019" name="Int. J. Syst. Evol. Microbiol.">
        <title>The Global Catalogue of Microorganisms (GCM) 10K type strain sequencing project: providing services to taxonomists for standard genome sequencing and annotation.</title>
        <authorList>
            <consortium name="The Broad Institute Genomics Platform"/>
            <consortium name="The Broad Institute Genome Sequencing Center for Infectious Disease"/>
            <person name="Wu L."/>
            <person name="Ma J."/>
        </authorList>
    </citation>
    <scope>NUCLEOTIDE SEQUENCE [LARGE SCALE GENOMIC DNA]</scope>
    <source>
        <strain evidence="3">VKM B-3226</strain>
    </source>
</reference>
<keyword evidence="3" id="KW-1185">Reference proteome</keyword>
<organism evidence="2 3">
    <name type="scientific">Paracoccus simplex</name>
    <dbReference type="NCBI Taxonomy" id="2086346"/>
    <lineage>
        <taxon>Bacteria</taxon>
        <taxon>Pseudomonadati</taxon>
        <taxon>Pseudomonadota</taxon>
        <taxon>Alphaproteobacteria</taxon>
        <taxon>Rhodobacterales</taxon>
        <taxon>Paracoccaceae</taxon>
        <taxon>Paracoccus</taxon>
    </lineage>
</organism>
<evidence type="ECO:0000256" key="1">
    <source>
        <dbReference type="SAM" id="Phobius"/>
    </source>
</evidence>
<feature type="transmembrane region" description="Helical" evidence="1">
    <location>
        <begin position="124"/>
        <end position="140"/>
    </location>
</feature>
<dbReference type="RefSeq" id="WP_289895590.1">
    <property type="nucleotide sequence ID" value="NZ_JBHRXE010000055.1"/>
</dbReference>
<comment type="caution">
    <text evidence="2">The sequence shown here is derived from an EMBL/GenBank/DDBJ whole genome shotgun (WGS) entry which is preliminary data.</text>
</comment>
<keyword evidence="1" id="KW-1133">Transmembrane helix</keyword>
<feature type="transmembrane region" description="Helical" evidence="1">
    <location>
        <begin position="54"/>
        <end position="80"/>
    </location>
</feature>
<gene>
    <name evidence="2" type="ORF">ACFOMP_17685</name>
</gene>
<keyword evidence="1" id="KW-0812">Transmembrane</keyword>
<evidence type="ECO:0000313" key="3">
    <source>
        <dbReference type="Proteomes" id="UP001595596"/>
    </source>
</evidence>
<feature type="transmembrane region" description="Helical" evidence="1">
    <location>
        <begin position="12"/>
        <end position="34"/>
    </location>
</feature>
<dbReference type="InterPro" id="IPR018678">
    <property type="entry name" value="DUF2160_TM"/>
</dbReference>
<feature type="transmembrane region" description="Helical" evidence="1">
    <location>
        <begin position="101"/>
        <end position="118"/>
    </location>
</feature>
<evidence type="ECO:0000313" key="2">
    <source>
        <dbReference type="EMBL" id="MFC3571287.1"/>
    </source>
</evidence>
<proteinExistence type="predicted"/>
<name>A0ABV7S6A5_9RHOB</name>
<keyword evidence="1" id="KW-0472">Membrane</keyword>